<dbReference type="Proteomes" id="UP000469185">
    <property type="component" value="Unassembled WGS sequence"/>
</dbReference>
<name>A0A6N9YPA3_9ACTN</name>
<dbReference type="InterPro" id="IPR045924">
    <property type="entry name" value="DUF6343"/>
</dbReference>
<proteinExistence type="predicted"/>
<evidence type="ECO:0000256" key="2">
    <source>
        <dbReference type="SAM" id="Phobius"/>
    </source>
</evidence>
<sequence>MSHHEEPHGAGWLNREQPAGTEPRNARSPYRIRLAFALFGFVVAGLAVIVLFIVAAGDGGSAELAGALFLTVVALVAAVNAVVVGLRWRNTR</sequence>
<evidence type="ECO:0000313" key="4">
    <source>
        <dbReference type="Proteomes" id="UP000469185"/>
    </source>
</evidence>
<keyword evidence="4" id="KW-1185">Reference proteome</keyword>
<reference evidence="3 4" key="1">
    <citation type="submission" date="2020-02" db="EMBL/GenBank/DDBJ databases">
        <authorList>
            <person name="Li X.-J."/>
            <person name="Feng X.-M."/>
        </authorList>
    </citation>
    <scope>NUCLEOTIDE SEQUENCE [LARGE SCALE GENOMIC DNA]</scope>
    <source>
        <strain evidence="3 4">CGMCC 4.7225</strain>
    </source>
</reference>
<keyword evidence="2" id="KW-0472">Membrane</keyword>
<protein>
    <submittedName>
        <fullName evidence="3">Uncharacterized protein</fullName>
    </submittedName>
</protein>
<evidence type="ECO:0000313" key="3">
    <source>
        <dbReference type="EMBL" id="NED96678.1"/>
    </source>
</evidence>
<evidence type="ECO:0000256" key="1">
    <source>
        <dbReference type="SAM" id="MobiDB-lite"/>
    </source>
</evidence>
<organism evidence="3 4">
    <name type="scientific">Phytoactinopolyspora alkaliphila</name>
    <dbReference type="NCBI Taxonomy" id="1783498"/>
    <lineage>
        <taxon>Bacteria</taxon>
        <taxon>Bacillati</taxon>
        <taxon>Actinomycetota</taxon>
        <taxon>Actinomycetes</taxon>
        <taxon>Jiangellales</taxon>
        <taxon>Jiangellaceae</taxon>
        <taxon>Phytoactinopolyspora</taxon>
    </lineage>
</organism>
<dbReference type="Pfam" id="PF19870">
    <property type="entry name" value="DUF6343"/>
    <property type="match status" value="1"/>
</dbReference>
<dbReference type="AlphaFoldDB" id="A0A6N9YPA3"/>
<comment type="caution">
    <text evidence="3">The sequence shown here is derived from an EMBL/GenBank/DDBJ whole genome shotgun (WGS) entry which is preliminary data.</text>
</comment>
<dbReference type="EMBL" id="JAAGOB010000008">
    <property type="protein sequence ID" value="NED96678.1"/>
    <property type="molecule type" value="Genomic_DNA"/>
</dbReference>
<gene>
    <name evidence="3" type="ORF">G1H11_15315</name>
</gene>
<feature type="region of interest" description="Disordered" evidence="1">
    <location>
        <begin position="1"/>
        <end position="24"/>
    </location>
</feature>
<accession>A0A6N9YPA3</accession>
<dbReference type="RefSeq" id="WP_163819471.1">
    <property type="nucleotide sequence ID" value="NZ_JAAGOB010000008.1"/>
</dbReference>
<keyword evidence="2" id="KW-0812">Transmembrane</keyword>
<keyword evidence="2" id="KW-1133">Transmembrane helix</keyword>
<feature type="transmembrane region" description="Helical" evidence="2">
    <location>
        <begin position="34"/>
        <end position="55"/>
    </location>
</feature>
<feature type="transmembrane region" description="Helical" evidence="2">
    <location>
        <begin position="67"/>
        <end position="86"/>
    </location>
</feature>